<evidence type="ECO:0000313" key="2">
    <source>
        <dbReference type="EMBL" id="KAJ3178762.1"/>
    </source>
</evidence>
<sequence>MPGLFSFGERKSSLANKKSKKELKAAAAATAAAAAASAQAAKTIPSPAFLSLSSLSLQLPTMVGISAPILPPKPKPAHAQARTTLTAHSRRRARPLFDPVALATTSTQKLTYERQRGSSNMRKMVLVQNLLNEVYHTWHALMEKPAPQVAAEAFDFEEVGDLEAPVDELLQQQAAELVPDNFNAGRVKRRASLSWRRQGADSAVDLSAALRAHMEAAGEHDSPKKDEGTYEGTYQGLMSDSSDDEEEEDDDDQLSPSPSPPPPPPPRAPTPQPKPGRRVVRRVKSDSTISAPHSPEDDEVPLGHLPFASDHITSREASGAVPAPPVALPTTTLPSIAPAAGPAAKRAAGCHSPLRHAASLDSLKSAAPASTTPLSINTASSRLAKPSMTLIERMEQREREALLLETPHSADSVKSLPVPAVSAAPLPTEVLPPAPLSAPAAAQTSTTATTTPNATTATSPSSLLKKSLELVRGGRKSNDGSGKSKRSSGDSDGDDVPPPPDTVAPAPAPAPRAVTLLSAPAAAPVVAPAPLPYLDAPHLQSLQSVKKKSSLINLKSVFGRRKAAPPLSTLQTASNLHQQSPQLSPPWNSPPTPPSPSPKSVVLAVESLSKPQSPTRAAPPPAVNRSTVSPARVVADPKPCISEPPLPVPRPRVARSGRPNLVTPPSFLASWQPPSQHTPLKTNSLPLPTLDFSAGSFGADILDGFATSESVRRSFFLVDTSGDKNHHPKEASISFLDSAFDFSWDLTL</sequence>
<feature type="compositionally biased region" description="Pro residues" evidence="1">
    <location>
        <begin position="583"/>
        <end position="597"/>
    </location>
</feature>
<feature type="compositionally biased region" description="Low complexity" evidence="1">
    <location>
        <begin position="328"/>
        <end position="349"/>
    </location>
</feature>
<gene>
    <name evidence="2" type="ORF">HDU87_003317</name>
</gene>
<feature type="region of interest" description="Disordered" evidence="1">
    <location>
        <begin position="573"/>
        <end position="658"/>
    </location>
</feature>
<evidence type="ECO:0000313" key="3">
    <source>
        <dbReference type="Proteomes" id="UP001212152"/>
    </source>
</evidence>
<dbReference type="Proteomes" id="UP001212152">
    <property type="component" value="Unassembled WGS sequence"/>
</dbReference>
<feature type="compositionally biased region" description="Pro residues" evidence="1">
    <location>
        <begin position="496"/>
        <end position="510"/>
    </location>
</feature>
<feature type="region of interest" description="Disordered" evidence="1">
    <location>
        <begin position="425"/>
        <end position="511"/>
    </location>
</feature>
<comment type="caution">
    <text evidence="2">The sequence shown here is derived from an EMBL/GenBank/DDBJ whole genome shotgun (WGS) entry which is preliminary data.</text>
</comment>
<organism evidence="2 3">
    <name type="scientific">Geranomyces variabilis</name>
    <dbReference type="NCBI Taxonomy" id="109894"/>
    <lineage>
        <taxon>Eukaryota</taxon>
        <taxon>Fungi</taxon>
        <taxon>Fungi incertae sedis</taxon>
        <taxon>Chytridiomycota</taxon>
        <taxon>Chytridiomycota incertae sedis</taxon>
        <taxon>Chytridiomycetes</taxon>
        <taxon>Spizellomycetales</taxon>
        <taxon>Powellomycetaceae</taxon>
        <taxon>Geranomyces</taxon>
    </lineage>
</organism>
<feature type="compositionally biased region" description="Basic and acidic residues" evidence="1">
    <location>
        <begin position="215"/>
        <end position="228"/>
    </location>
</feature>
<feature type="compositionally biased region" description="Pro residues" evidence="1">
    <location>
        <begin position="257"/>
        <end position="274"/>
    </location>
</feature>
<evidence type="ECO:0000256" key="1">
    <source>
        <dbReference type="SAM" id="MobiDB-lite"/>
    </source>
</evidence>
<protein>
    <submittedName>
        <fullName evidence="2">Uncharacterized protein</fullName>
    </submittedName>
</protein>
<reference evidence="2" key="1">
    <citation type="submission" date="2020-05" db="EMBL/GenBank/DDBJ databases">
        <title>Phylogenomic resolution of chytrid fungi.</title>
        <authorList>
            <person name="Stajich J.E."/>
            <person name="Amses K."/>
            <person name="Simmons R."/>
            <person name="Seto K."/>
            <person name="Myers J."/>
            <person name="Bonds A."/>
            <person name="Quandt C.A."/>
            <person name="Barry K."/>
            <person name="Liu P."/>
            <person name="Grigoriev I."/>
            <person name="Longcore J.E."/>
            <person name="James T.Y."/>
        </authorList>
    </citation>
    <scope>NUCLEOTIDE SEQUENCE</scope>
    <source>
        <strain evidence="2">JEL0379</strain>
    </source>
</reference>
<feature type="compositionally biased region" description="Low complexity" evidence="1">
    <location>
        <begin position="437"/>
        <end position="464"/>
    </location>
</feature>
<feature type="compositionally biased region" description="Acidic residues" evidence="1">
    <location>
        <begin position="241"/>
        <end position="253"/>
    </location>
</feature>
<proteinExistence type="predicted"/>
<accession>A0AAD5TQ53</accession>
<keyword evidence="3" id="KW-1185">Reference proteome</keyword>
<name>A0AAD5TQ53_9FUNG</name>
<feature type="region of interest" description="Disordered" evidence="1">
    <location>
        <begin position="215"/>
        <end position="350"/>
    </location>
</feature>
<dbReference type="AlphaFoldDB" id="A0AAD5TQ53"/>
<dbReference type="EMBL" id="JADGJQ010000024">
    <property type="protein sequence ID" value="KAJ3178762.1"/>
    <property type="molecule type" value="Genomic_DNA"/>
</dbReference>